<gene>
    <name evidence="1" type="ORF">Tco_1080701</name>
</gene>
<dbReference type="EMBL" id="BQNB010020056">
    <property type="protein sequence ID" value="GJT91856.1"/>
    <property type="molecule type" value="Genomic_DNA"/>
</dbReference>
<dbReference type="Proteomes" id="UP001151760">
    <property type="component" value="Unassembled WGS sequence"/>
</dbReference>
<reference evidence="1" key="2">
    <citation type="submission" date="2022-01" db="EMBL/GenBank/DDBJ databases">
        <authorList>
            <person name="Yamashiro T."/>
            <person name="Shiraishi A."/>
            <person name="Satake H."/>
            <person name="Nakayama K."/>
        </authorList>
    </citation>
    <scope>NUCLEOTIDE SEQUENCE</scope>
</reference>
<proteinExistence type="predicted"/>
<name>A0ABQ5HWK3_9ASTR</name>
<evidence type="ECO:0000313" key="2">
    <source>
        <dbReference type="Proteomes" id="UP001151760"/>
    </source>
</evidence>
<keyword evidence="2" id="KW-1185">Reference proteome</keyword>
<reference evidence="1" key="1">
    <citation type="journal article" date="2022" name="Int. J. Mol. Sci.">
        <title>Draft Genome of Tanacetum Coccineum: Genomic Comparison of Closely Related Tanacetum-Family Plants.</title>
        <authorList>
            <person name="Yamashiro T."/>
            <person name="Shiraishi A."/>
            <person name="Nakayama K."/>
            <person name="Satake H."/>
        </authorList>
    </citation>
    <scope>NUCLEOTIDE SEQUENCE</scope>
</reference>
<comment type="caution">
    <text evidence="1">The sequence shown here is derived from an EMBL/GenBank/DDBJ whole genome shotgun (WGS) entry which is preliminary data.</text>
</comment>
<evidence type="ECO:0000313" key="1">
    <source>
        <dbReference type="EMBL" id="GJT91856.1"/>
    </source>
</evidence>
<organism evidence="1 2">
    <name type="scientific">Tanacetum coccineum</name>
    <dbReference type="NCBI Taxonomy" id="301880"/>
    <lineage>
        <taxon>Eukaryota</taxon>
        <taxon>Viridiplantae</taxon>
        <taxon>Streptophyta</taxon>
        <taxon>Embryophyta</taxon>
        <taxon>Tracheophyta</taxon>
        <taxon>Spermatophyta</taxon>
        <taxon>Magnoliopsida</taxon>
        <taxon>eudicotyledons</taxon>
        <taxon>Gunneridae</taxon>
        <taxon>Pentapetalae</taxon>
        <taxon>asterids</taxon>
        <taxon>campanulids</taxon>
        <taxon>Asterales</taxon>
        <taxon>Asteraceae</taxon>
        <taxon>Asteroideae</taxon>
        <taxon>Anthemideae</taxon>
        <taxon>Anthemidinae</taxon>
        <taxon>Tanacetum</taxon>
    </lineage>
</organism>
<sequence>MRTKTELTLEQTHQGVSDELLVSIEGVEEYKRKVKIKGEKKEALLTPRQKSVTMKILPELTSKKLCGRELWVFSMVAAAGPRRVRSIATCLYPTDICQDIIEAQEHISKDFCYFDTASLCDVKALLRREAWPPRYKMDQDVDSRRGGR</sequence>
<protein>
    <submittedName>
        <fullName evidence="1">Uncharacterized protein</fullName>
    </submittedName>
</protein>
<accession>A0ABQ5HWK3</accession>